<comment type="caution">
    <text evidence="4">The sequence shown here is derived from an EMBL/GenBank/DDBJ whole genome shotgun (WGS) entry which is preliminary data.</text>
</comment>
<protein>
    <submittedName>
        <fullName evidence="4">PorT family protein</fullName>
    </submittedName>
</protein>
<name>A0A3N0E4J1_SINP1</name>
<dbReference type="RefSeq" id="WP_123217121.1">
    <property type="nucleotide sequence ID" value="NZ_RJTM01000109.1"/>
</dbReference>
<sequence>MKKLLLIAVIALGFVFNAAAQDVTFGVKAGLNFSNIKTNIDNWGSSSPDGRTGFYIGGLADFGISEKFHIQPEALFSSEGIKDGDISYINIPVLAKFYVVEGFNIQAGPQLGILVDADGGTEGLKTTNFSLSFGAGYELPSGFFFDARYNLGLTDISEIDDFYLGDVVFSGVDIKTRNFQVGFGYRF</sequence>
<dbReference type="EMBL" id="RJTM01000109">
    <property type="protein sequence ID" value="RNL82748.1"/>
    <property type="molecule type" value="Genomic_DNA"/>
</dbReference>
<keyword evidence="1 2" id="KW-0732">Signal</keyword>
<dbReference type="Pfam" id="PF13505">
    <property type="entry name" value="OMP_b-brl"/>
    <property type="match status" value="1"/>
</dbReference>
<feature type="domain" description="Outer membrane protein beta-barrel" evidence="3">
    <location>
        <begin position="9"/>
        <end position="187"/>
    </location>
</feature>
<dbReference type="InterPro" id="IPR011250">
    <property type="entry name" value="OMP/PagP_B-barrel"/>
</dbReference>
<dbReference type="Proteomes" id="UP000267469">
    <property type="component" value="Unassembled WGS sequence"/>
</dbReference>
<gene>
    <name evidence="4" type="ORF">ED312_16500</name>
</gene>
<reference evidence="4 5" key="1">
    <citation type="submission" date="2018-10" db="EMBL/GenBank/DDBJ databases">
        <title>Sinomicrobium pectinilyticum sp. nov., a pectinase-producing bacterium isolated from alkaline and saline soil, and emended description of the genus Sinomicrobium.</title>
        <authorList>
            <person name="Cheng B."/>
            <person name="Li C."/>
            <person name="Lai Q."/>
            <person name="Du M."/>
            <person name="Shao Z."/>
            <person name="Xu P."/>
            <person name="Yang C."/>
        </authorList>
    </citation>
    <scope>NUCLEOTIDE SEQUENCE [LARGE SCALE GENOMIC DNA]</scope>
    <source>
        <strain evidence="4 5">5DNS001</strain>
    </source>
</reference>
<evidence type="ECO:0000313" key="4">
    <source>
        <dbReference type="EMBL" id="RNL82748.1"/>
    </source>
</evidence>
<dbReference type="InterPro" id="IPR027385">
    <property type="entry name" value="Beta-barrel_OMP"/>
</dbReference>
<accession>A0A3N0E4J1</accession>
<feature type="chain" id="PRO_5017963868" evidence="2">
    <location>
        <begin position="21"/>
        <end position="187"/>
    </location>
</feature>
<evidence type="ECO:0000313" key="5">
    <source>
        <dbReference type="Proteomes" id="UP000267469"/>
    </source>
</evidence>
<keyword evidence="5" id="KW-1185">Reference proteome</keyword>
<evidence type="ECO:0000259" key="3">
    <source>
        <dbReference type="Pfam" id="PF13505"/>
    </source>
</evidence>
<evidence type="ECO:0000256" key="1">
    <source>
        <dbReference type="ARBA" id="ARBA00022729"/>
    </source>
</evidence>
<organism evidence="4 5">
    <name type="scientific">Sinomicrobium pectinilyticum</name>
    <dbReference type="NCBI Taxonomy" id="1084421"/>
    <lineage>
        <taxon>Bacteria</taxon>
        <taxon>Pseudomonadati</taxon>
        <taxon>Bacteroidota</taxon>
        <taxon>Flavobacteriia</taxon>
        <taxon>Flavobacteriales</taxon>
        <taxon>Flavobacteriaceae</taxon>
        <taxon>Sinomicrobium</taxon>
    </lineage>
</organism>
<feature type="signal peptide" evidence="2">
    <location>
        <begin position="1"/>
        <end position="20"/>
    </location>
</feature>
<proteinExistence type="predicted"/>
<dbReference type="OrthoDB" id="947434at2"/>
<dbReference type="InterPro" id="IPR000758">
    <property type="entry name" value="Enterovir_OMP"/>
</dbReference>
<dbReference type="GO" id="GO:0044384">
    <property type="term" value="C:host outer membrane"/>
    <property type="evidence" value="ECO:0007669"/>
    <property type="project" value="InterPro"/>
</dbReference>
<evidence type="ECO:0000256" key="2">
    <source>
        <dbReference type="SAM" id="SignalP"/>
    </source>
</evidence>
<dbReference type="PROSITE" id="PS00695">
    <property type="entry name" value="ENT_VIR_OMP_2"/>
    <property type="match status" value="1"/>
</dbReference>
<dbReference type="AlphaFoldDB" id="A0A3N0E4J1"/>
<dbReference type="SUPFAM" id="SSF56925">
    <property type="entry name" value="OMPA-like"/>
    <property type="match status" value="1"/>
</dbReference>